<dbReference type="EMBL" id="LXQE01000020">
    <property type="protein sequence ID" value="RCJ42083.1"/>
    <property type="molecule type" value="Genomic_DNA"/>
</dbReference>
<proteinExistence type="predicted"/>
<organism evidence="2 3">
    <name type="scientific">Nostoc punctiforme NIES-2108</name>
    <dbReference type="NCBI Taxonomy" id="1356359"/>
    <lineage>
        <taxon>Bacteria</taxon>
        <taxon>Bacillati</taxon>
        <taxon>Cyanobacteriota</taxon>
        <taxon>Cyanophyceae</taxon>
        <taxon>Nostocales</taxon>
        <taxon>Nostocaceae</taxon>
        <taxon>Nostoc</taxon>
    </lineage>
</organism>
<dbReference type="AlphaFoldDB" id="A0A367S268"/>
<comment type="caution">
    <text evidence="2">The sequence shown here is derived from an EMBL/GenBank/DDBJ whole genome shotgun (WGS) entry which is preliminary data.</text>
</comment>
<evidence type="ECO:0000313" key="2">
    <source>
        <dbReference type="EMBL" id="RCJ42083.1"/>
    </source>
</evidence>
<keyword evidence="1" id="KW-0175">Coiled coil</keyword>
<name>A0A367S268_NOSPU</name>
<dbReference type="Proteomes" id="UP000252085">
    <property type="component" value="Unassembled WGS sequence"/>
</dbReference>
<evidence type="ECO:0000313" key="3">
    <source>
        <dbReference type="Proteomes" id="UP000252085"/>
    </source>
</evidence>
<reference evidence="2 3" key="1">
    <citation type="submission" date="2016-04" db="EMBL/GenBank/DDBJ databases">
        <authorList>
            <person name="Evans L.H."/>
            <person name="Alamgir A."/>
            <person name="Owens N."/>
            <person name="Weber N.D."/>
            <person name="Virtaneva K."/>
            <person name="Barbian K."/>
            <person name="Babar A."/>
            <person name="Rosenke K."/>
        </authorList>
    </citation>
    <scope>NUCLEOTIDE SEQUENCE [LARGE SCALE GENOMIC DNA]</scope>
    <source>
        <strain evidence="2">NIES-2108</strain>
    </source>
</reference>
<evidence type="ECO:0000256" key="1">
    <source>
        <dbReference type="SAM" id="Coils"/>
    </source>
</evidence>
<accession>A0A367S268</accession>
<feature type="coiled-coil region" evidence="1">
    <location>
        <begin position="5"/>
        <end position="32"/>
    </location>
</feature>
<gene>
    <name evidence="2" type="ORF">A6769_38115</name>
</gene>
<protein>
    <submittedName>
        <fullName evidence="2">Uncharacterized protein</fullName>
    </submittedName>
</protein>
<sequence length="93" mass="10263">MQPDNEQIIKEISEAEQYLRSLLERLLALRATPRNLGDVVQALEIINRSYSDSPQLVGQYIGHGYAHNSELSPSSIDQIAKAIKEAIASGINT</sequence>